<dbReference type="Proteomes" id="UP000548476">
    <property type="component" value="Unassembled WGS sequence"/>
</dbReference>
<evidence type="ECO:0000256" key="8">
    <source>
        <dbReference type="ARBA" id="ARBA00023125"/>
    </source>
</evidence>
<evidence type="ECO:0000256" key="6">
    <source>
        <dbReference type="ARBA" id="ARBA00022705"/>
    </source>
</evidence>
<gene>
    <name evidence="12" type="ORF">HNR73_000862</name>
</gene>
<evidence type="ECO:0000256" key="1">
    <source>
        <dbReference type="ARBA" id="ARBA00004496"/>
    </source>
</evidence>
<feature type="domain" description="DNA polymerase III beta sliding clamp N-terminal" evidence="9">
    <location>
        <begin position="1"/>
        <end position="116"/>
    </location>
</feature>
<dbReference type="InterPro" id="IPR001001">
    <property type="entry name" value="DNA_polIII_beta"/>
</dbReference>
<dbReference type="GO" id="GO:0008408">
    <property type="term" value="F:3'-5' exonuclease activity"/>
    <property type="evidence" value="ECO:0007669"/>
    <property type="project" value="InterPro"/>
</dbReference>
<feature type="domain" description="DNA polymerase III beta sliding clamp central" evidence="10">
    <location>
        <begin position="130"/>
        <end position="248"/>
    </location>
</feature>
<dbReference type="GO" id="GO:0009360">
    <property type="term" value="C:DNA polymerase III complex"/>
    <property type="evidence" value="ECO:0007669"/>
    <property type="project" value="InterPro"/>
</dbReference>
<dbReference type="Pfam" id="PF02767">
    <property type="entry name" value="DNA_pol3_beta_2"/>
    <property type="match status" value="1"/>
</dbReference>
<accession>A0A841FC92</accession>
<keyword evidence="5 12" id="KW-0548">Nucleotidyltransferase</keyword>
<evidence type="ECO:0000256" key="3">
    <source>
        <dbReference type="ARBA" id="ARBA00022490"/>
    </source>
</evidence>
<organism evidence="12 13">
    <name type="scientific">Phytomonospora endophytica</name>
    <dbReference type="NCBI Taxonomy" id="714109"/>
    <lineage>
        <taxon>Bacteria</taxon>
        <taxon>Bacillati</taxon>
        <taxon>Actinomycetota</taxon>
        <taxon>Actinomycetes</taxon>
        <taxon>Micromonosporales</taxon>
        <taxon>Micromonosporaceae</taxon>
        <taxon>Phytomonospora</taxon>
    </lineage>
</organism>
<dbReference type="SMART" id="SM00480">
    <property type="entry name" value="POL3Bc"/>
    <property type="match status" value="1"/>
</dbReference>
<sequence length="377" mass="39311">MKALIGHEAFTEAVRWGTRNVPTRPTVPSLACALVEASGDRLSVSCFDYETSSRISVAALVGEAGVALVPGRLLADIARALPAEDVEFTVDGGRVGLVCGDVRFHLPTMPVEDFPTPPAMPETVGTADATALSRAVAQTSVAAGRDDTLPVLTGVELALGERIGLAATDRYRMAVAEVDWHPADAKAPGAKALIPAKTLAALAKSLSSVGGDVTIAASTDEDGDVGLIGFSAGDRSTVSRVLDGRLPDLRALIALEYPTTLKVDTAALALAVRRVSLVGERNSRLRLFAEGDHLTVESGSHGGAADGSQTLGCEYGGELLRLAFNPLYVADALATVDTPTTVFAIDAEGIRVLLTGEDAEGGEVEFRQLLRTLRWEG</sequence>
<dbReference type="PANTHER" id="PTHR30478:SF0">
    <property type="entry name" value="BETA SLIDING CLAMP"/>
    <property type="match status" value="1"/>
</dbReference>
<dbReference type="GO" id="GO:0006271">
    <property type="term" value="P:DNA strand elongation involved in DNA replication"/>
    <property type="evidence" value="ECO:0007669"/>
    <property type="project" value="TreeGrafter"/>
</dbReference>
<dbReference type="InterPro" id="IPR046938">
    <property type="entry name" value="DNA_clamp_sf"/>
</dbReference>
<dbReference type="CDD" id="cd00140">
    <property type="entry name" value="beta_clamp"/>
    <property type="match status" value="1"/>
</dbReference>
<reference evidence="12 13" key="1">
    <citation type="submission" date="2020-08" db="EMBL/GenBank/DDBJ databases">
        <title>Genomic Encyclopedia of Type Strains, Phase IV (KMG-IV): sequencing the most valuable type-strain genomes for metagenomic binning, comparative biology and taxonomic classification.</title>
        <authorList>
            <person name="Goeker M."/>
        </authorList>
    </citation>
    <scope>NUCLEOTIDE SEQUENCE [LARGE SCALE GENOMIC DNA]</scope>
    <source>
        <strain evidence="12 13">YIM 65646</strain>
    </source>
</reference>
<dbReference type="GO" id="GO:0003677">
    <property type="term" value="F:DNA binding"/>
    <property type="evidence" value="ECO:0007669"/>
    <property type="project" value="UniProtKB-KW"/>
</dbReference>
<dbReference type="InterPro" id="IPR022635">
    <property type="entry name" value="DNA_polIII_beta_C"/>
</dbReference>
<dbReference type="RefSeq" id="WP_184785934.1">
    <property type="nucleotide sequence ID" value="NZ_BONT01000021.1"/>
</dbReference>
<protein>
    <submittedName>
        <fullName evidence="12">DNA polymerase-3 subunit beta</fullName>
        <ecNumber evidence="12">2.7.7.7</ecNumber>
    </submittedName>
</protein>
<evidence type="ECO:0000256" key="4">
    <source>
        <dbReference type="ARBA" id="ARBA00022679"/>
    </source>
</evidence>
<name>A0A841FC92_9ACTN</name>
<evidence type="ECO:0000259" key="11">
    <source>
        <dbReference type="Pfam" id="PF02768"/>
    </source>
</evidence>
<dbReference type="SUPFAM" id="SSF55979">
    <property type="entry name" value="DNA clamp"/>
    <property type="match status" value="3"/>
</dbReference>
<keyword evidence="3" id="KW-0963">Cytoplasm</keyword>
<dbReference type="Pfam" id="PF00712">
    <property type="entry name" value="DNA_pol3_beta"/>
    <property type="match status" value="1"/>
</dbReference>
<dbReference type="GO" id="GO:0005737">
    <property type="term" value="C:cytoplasm"/>
    <property type="evidence" value="ECO:0007669"/>
    <property type="project" value="UniProtKB-SubCell"/>
</dbReference>
<keyword evidence="4 12" id="KW-0808">Transferase</keyword>
<dbReference type="AlphaFoldDB" id="A0A841FC92"/>
<evidence type="ECO:0000313" key="12">
    <source>
        <dbReference type="EMBL" id="MBB6033015.1"/>
    </source>
</evidence>
<dbReference type="InterPro" id="IPR022637">
    <property type="entry name" value="DNA_polIII_beta_cen"/>
</dbReference>
<keyword evidence="6" id="KW-0235">DNA replication</keyword>
<evidence type="ECO:0000256" key="2">
    <source>
        <dbReference type="ARBA" id="ARBA00010752"/>
    </source>
</evidence>
<proteinExistence type="inferred from homology"/>
<evidence type="ECO:0000256" key="5">
    <source>
        <dbReference type="ARBA" id="ARBA00022695"/>
    </source>
</evidence>
<dbReference type="Gene3D" id="3.10.150.10">
    <property type="entry name" value="DNA Polymerase III, subunit A, domain 2"/>
    <property type="match status" value="3"/>
</dbReference>
<keyword evidence="13" id="KW-1185">Reference proteome</keyword>
<evidence type="ECO:0000259" key="10">
    <source>
        <dbReference type="Pfam" id="PF02767"/>
    </source>
</evidence>
<dbReference type="Pfam" id="PF02768">
    <property type="entry name" value="DNA_pol3_beta_3"/>
    <property type="match status" value="1"/>
</dbReference>
<dbReference type="PANTHER" id="PTHR30478">
    <property type="entry name" value="DNA POLYMERASE III SUBUNIT BETA"/>
    <property type="match status" value="1"/>
</dbReference>
<evidence type="ECO:0000256" key="7">
    <source>
        <dbReference type="ARBA" id="ARBA00022932"/>
    </source>
</evidence>
<dbReference type="EMBL" id="JACHGT010000002">
    <property type="protein sequence ID" value="MBB6033015.1"/>
    <property type="molecule type" value="Genomic_DNA"/>
</dbReference>
<dbReference type="GO" id="GO:0003887">
    <property type="term" value="F:DNA-directed DNA polymerase activity"/>
    <property type="evidence" value="ECO:0007669"/>
    <property type="project" value="UniProtKB-KW"/>
</dbReference>
<evidence type="ECO:0000259" key="9">
    <source>
        <dbReference type="Pfam" id="PF00712"/>
    </source>
</evidence>
<feature type="domain" description="DNA polymerase III beta sliding clamp C-terminal" evidence="11">
    <location>
        <begin position="256"/>
        <end position="341"/>
    </location>
</feature>
<comment type="caution">
    <text evidence="12">The sequence shown here is derived from an EMBL/GenBank/DDBJ whole genome shotgun (WGS) entry which is preliminary data.</text>
</comment>
<evidence type="ECO:0000313" key="13">
    <source>
        <dbReference type="Proteomes" id="UP000548476"/>
    </source>
</evidence>
<keyword evidence="7" id="KW-0239">DNA-directed DNA polymerase</keyword>
<comment type="subcellular location">
    <subcellularLocation>
        <location evidence="1">Cytoplasm</location>
    </subcellularLocation>
</comment>
<keyword evidence="8" id="KW-0238">DNA-binding</keyword>
<dbReference type="NCBIfam" id="TIGR00663">
    <property type="entry name" value="dnan"/>
    <property type="match status" value="1"/>
</dbReference>
<dbReference type="EC" id="2.7.7.7" evidence="12"/>
<comment type="similarity">
    <text evidence="2">Belongs to the beta sliding clamp family.</text>
</comment>
<dbReference type="InterPro" id="IPR022634">
    <property type="entry name" value="DNA_polIII_beta_N"/>
</dbReference>